<organism evidence="1 2">
    <name type="scientific">Oceaniferula marina</name>
    <dbReference type="NCBI Taxonomy" id="2748318"/>
    <lineage>
        <taxon>Bacteria</taxon>
        <taxon>Pseudomonadati</taxon>
        <taxon>Verrucomicrobiota</taxon>
        <taxon>Verrucomicrobiia</taxon>
        <taxon>Verrucomicrobiales</taxon>
        <taxon>Verrucomicrobiaceae</taxon>
        <taxon>Oceaniferula</taxon>
    </lineage>
</organism>
<gene>
    <name evidence="1" type="ORF">HW115_13150</name>
</gene>
<protein>
    <submittedName>
        <fullName evidence="1">Uncharacterized protein</fullName>
    </submittedName>
</protein>
<evidence type="ECO:0000313" key="2">
    <source>
        <dbReference type="Proteomes" id="UP000557872"/>
    </source>
</evidence>
<name>A0A851GI30_9BACT</name>
<dbReference type="RefSeq" id="WP_227021486.1">
    <property type="nucleotide sequence ID" value="NZ_JACBAZ010000004.1"/>
</dbReference>
<dbReference type="AlphaFoldDB" id="A0A851GI30"/>
<dbReference type="SUPFAM" id="SSF51445">
    <property type="entry name" value="(Trans)glycosidases"/>
    <property type="match status" value="1"/>
</dbReference>
<proteinExistence type="predicted"/>
<dbReference type="EMBL" id="JACBAZ010000004">
    <property type="protein sequence ID" value="NWK56562.1"/>
    <property type="molecule type" value="Genomic_DNA"/>
</dbReference>
<dbReference type="Proteomes" id="UP000557872">
    <property type="component" value="Unassembled WGS sequence"/>
</dbReference>
<keyword evidence="2" id="KW-1185">Reference proteome</keyword>
<reference evidence="1 2" key="1">
    <citation type="submission" date="2020-07" db="EMBL/GenBank/DDBJ databases">
        <title>Roseicoccus Jingziensis gen. nov., sp. nov., isolated from coastal seawater.</title>
        <authorList>
            <person name="Feng X."/>
        </authorList>
    </citation>
    <scope>NUCLEOTIDE SEQUENCE [LARGE SCALE GENOMIC DNA]</scope>
    <source>
        <strain evidence="1 2">N1E253</strain>
    </source>
</reference>
<sequence>MPRTLMQRYKEEIVSEIKTEHDADVKGEFSPDIHQAFVQKLVRTQIDEIFEKLPELDGLVVRVGETYLHDMPHHTGGDPIVNGVESHLVMLNLLRECVCVKHGKRLLYRTWLSEIDEDAEQYRDVSARVEPHPLLMLSIKHCVGDFHRAHTFSPPLGIGQHPQIVEVQCQREYEGKGAYPNYIADGVINGFEEYDYLMPKGNTLNNRCLRDLLQSPQFAGVWTWSRGGGWKGPYIQNEFWCDANAWVIAQWGRNPESDCDDLLRQFFAEHGFNQSDQNALLELSHLSTKAVLRGVASIKGGHNTLWTRDHYIGGIEDEGGYMDRAITEIVQNDRVEEMIAERESSVILWKQIVKLADSLTSGSEELREFIRVSCRYGLCCYQVYLEAWTAMLIEKQAVLTDQPVPWDRIHTSIVKYDKAWQRWHLLHKNHPLCSSLYQDTYCEYVRDQGMIPSTGVGDSMSRYREAIASETVTSF</sequence>
<comment type="caution">
    <text evidence="1">The sequence shown here is derived from an EMBL/GenBank/DDBJ whole genome shotgun (WGS) entry which is preliminary data.</text>
</comment>
<dbReference type="InterPro" id="IPR017853">
    <property type="entry name" value="GH"/>
</dbReference>
<evidence type="ECO:0000313" key="1">
    <source>
        <dbReference type="EMBL" id="NWK56562.1"/>
    </source>
</evidence>
<dbReference type="Gene3D" id="3.20.20.80">
    <property type="entry name" value="Glycosidases"/>
    <property type="match status" value="1"/>
</dbReference>
<accession>A0A851GI30</accession>